<accession>A0A8X6V8G3</accession>
<proteinExistence type="predicted"/>
<protein>
    <submittedName>
        <fullName evidence="1">Uncharacterized protein</fullName>
    </submittedName>
</protein>
<dbReference type="AlphaFoldDB" id="A0A8X6V8G3"/>
<dbReference type="Proteomes" id="UP000887159">
    <property type="component" value="Unassembled WGS sequence"/>
</dbReference>
<comment type="caution">
    <text evidence="1">The sequence shown here is derived from an EMBL/GenBank/DDBJ whole genome shotgun (WGS) entry which is preliminary data.</text>
</comment>
<evidence type="ECO:0000313" key="1">
    <source>
        <dbReference type="EMBL" id="GFY08812.1"/>
    </source>
</evidence>
<gene>
    <name evidence="1" type="ORF">TNCV_4660051</name>
</gene>
<reference evidence="1" key="1">
    <citation type="submission" date="2020-08" db="EMBL/GenBank/DDBJ databases">
        <title>Multicomponent nature underlies the extraordinary mechanical properties of spider dragline silk.</title>
        <authorList>
            <person name="Kono N."/>
            <person name="Nakamura H."/>
            <person name="Mori M."/>
            <person name="Yoshida Y."/>
            <person name="Ohtoshi R."/>
            <person name="Malay A.D."/>
            <person name="Moran D.A.P."/>
            <person name="Tomita M."/>
            <person name="Numata K."/>
            <person name="Arakawa K."/>
        </authorList>
    </citation>
    <scope>NUCLEOTIDE SEQUENCE</scope>
</reference>
<name>A0A8X6V8G3_TRICX</name>
<keyword evidence="2" id="KW-1185">Reference proteome</keyword>
<sequence>MLIHFPKTSSRSIKALQDPQQTLRIANPILLHEEWGQGDWILSLESQHSCRSLPHPPKTWRKEIPLLRHRFQHRDLSVVGWYL</sequence>
<dbReference type="EMBL" id="BMAU01021284">
    <property type="protein sequence ID" value="GFY08812.1"/>
    <property type="molecule type" value="Genomic_DNA"/>
</dbReference>
<evidence type="ECO:0000313" key="2">
    <source>
        <dbReference type="Proteomes" id="UP000887159"/>
    </source>
</evidence>
<organism evidence="1 2">
    <name type="scientific">Trichonephila clavipes</name>
    <name type="common">Golden silk orbweaver</name>
    <name type="synonym">Nephila clavipes</name>
    <dbReference type="NCBI Taxonomy" id="2585209"/>
    <lineage>
        <taxon>Eukaryota</taxon>
        <taxon>Metazoa</taxon>
        <taxon>Ecdysozoa</taxon>
        <taxon>Arthropoda</taxon>
        <taxon>Chelicerata</taxon>
        <taxon>Arachnida</taxon>
        <taxon>Araneae</taxon>
        <taxon>Araneomorphae</taxon>
        <taxon>Entelegynae</taxon>
        <taxon>Araneoidea</taxon>
        <taxon>Nephilidae</taxon>
        <taxon>Trichonephila</taxon>
    </lineage>
</organism>